<feature type="transmembrane region" description="Helical" evidence="1">
    <location>
        <begin position="80"/>
        <end position="104"/>
    </location>
</feature>
<accession>A0A1A6C291</accession>
<evidence type="ECO:0000256" key="1">
    <source>
        <dbReference type="SAM" id="Phobius"/>
    </source>
</evidence>
<comment type="caution">
    <text evidence="2">The sequence shown here is derived from an EMBL/GenBank/DDBJ whole genome shotgun (WGS) entry which is preliminary data.</text>
</comment>
<dbReference type="Proteomes" id="UP000029273">
    <property type="component" value="Unassembled WGS sequence"/>
</dbReference>
<keyword evidence="1" id="KW-0472">Membrane</keyword>
<protein>
    <recommendedName>
        <fullName evidence="4">DUF1772 domain-containing protein</fullName>
    </recommendedName>
</protein>
<keyword evidence="3" id="KW-1185">Reference proteome</keyword>
<feature type="transmembrane region" description="Helical" evidence="1">
    <location>
        <begin position="135"/>
        <end position="156"/>
    </location>
</feature>
<evidence type="ECO:0000313" key="2">
    <source>
        <dbReference type="EMBL" id="OBS08682.1"/>
    </source>
</evidence>
<organism evidence="2 3">
    <name type="scientific">Acidihalobacter prosperus</name>
    <dbReference type="NCBI Taxonomy" id="160660"/>
    <lineage>
        <taxon>Bacteria</taxon>
        <taxon>Pseudomonadati</taxon>
        <taxon>Pseudomonadota</taxon>
        <taxon>Gammaproteobacteria</taxon>
        <taxon>Chromatiales</taxon>
        <taxon>Ectothiorhodospiraceae</taxon>
        <taxon>Acidihalobacter</taxon>
    </lineage>
</organism>
<proteinExistence type="predicted"/>
<keyword evidence="1" id="KW-0812">Transmembrane</keyword>
<gene>
    <name evidence="2" type="ORF">Thpro_022932</name>
</gene>
<dbReference type="RefSeq" id="WP_038091060.1">
    <property type="nucleotide sequence ID" value="NZ_JQSG02000006.1"/>
</dbReference>
<name>A0A1A6C291_9GAMM</name>
<sequence length="158" mass="16845">MSALVTLLATLCFAYAAGIFTVLSMIEKPIWPLLQDPADEHVRTATVRRIHAQLRELLPLLPPTMKTVMGAGAVLLATQAWLQAFDGITIATLAVFVLGMLYILRRLQPRIRAVAALDSAGDATRLRIATGELAALHRAGLAVAASVLALQIALVATI</sequence>
<dbReference type="AlphaFoldDB" id="A0A1A6C291"/>
<evidence type="ECO:0008006" key="4">
    <source>
        <dbReference type="Google" id="ProtNLM"/>
    </source>
</evidence>
<keyword evidence="1" id="KW-1133">Transmembrane helix</keyword>
<dbReference type="EMBL" id="JQSG02000006">
    <property type="protein sequence ID" value="OBS08682.1"/>
    <property type="molecule type" value="Genomic_DNA"/>
</dbReference>
<reference evidence="2 3" key="1">
    <citation type="journal article" date="2014" name="Genome Announc.">
        <title>Draft Genome Sequence of the Iron-Oxidizing, Acidophilic, and Halotolerant 'Thiobacillus prosperus' Type Strain DSM 5130.</title>
        <authorList>
            <person name="Ossandon F.J."/>
            <person name="Cardenas J.P."/>
            <person name="Corbett M."/>
            <person name="Quatrini R."/>
            <person name="Holmes D.S."/>
            <person name="Watkin E."/>
        </authorList>
    </citation>
    <scope>NUCLEOTIDE SEQUENCE [LARGE SCALE GENOMIC DNA]</scope>
    <source>
        <strain evidence="2 3">DSM 5130</strain>
    </source>
</reference>
<evidence type="ECO:0000313" key="3">
    <source>
        <dbReference type="Proteomes" id="UP000029273"/>
    </source>
</evidence>
<dbReference type="OrthoDB" id="7873822at2"/>